<sequence length="410" mass="47351">MRAARYVYRKGHFERKMLRDAPIVAAIRETYECLQPALDHISHSTPQVVRDALENNAFIFSGFKSYHTMRELGLSLMKDDGSIKPFAEFSEEVRAIHDRYNVRYLESEYDHAVGSALMADRWHSTAPKSILEYRTAGDNKVRPAHEALDRTRLPKEDRFWQDYFPPNGWGCRCDAVEVLPETPLSDPRSAWERGDAALRGNKQELFRGNPGRDLCLFPDKHPYYGKRGISHCEITKHSKEESECEVLRELEQIKVKEDEFKLIPTKQGQVLRHIGLNSQEVEKNTVIASWLANTHGYHIRLYPDKSNLGIPSCDSFNETLDRDEEYKTLTEVKLNTIKQEIRNAISQAPHVVLMLPDVLDDLTIARAMGSKFKDHPTLQSVRFIAPNDEGVLYDRIVDRQDWERKTKGKK</sequence>
<name>A0A8S5T627_9CAUD</name>
<proteinExistence type="predicted"/>
<organism evidence="2">
    <name type="scientific">Myoviridae sp. ctLIM9</name>
    <dbReference type="NCBI Taxonomy" id="2827678"/>
    <lineage>
        <taxon>Viruses</taxon>
        <taxon>Duplodnaviria</taxon>
        <taxon>Heunggongvirae</taxon>
        <taxon>Uroviricota</taxon>
        <taxon>Caudoviricetes</taxon>
    </lineage>
</organism>
<protein>
    <submittedName>
        <fullName evidence="2">Minor capsid component</fullName>
    </submittedName>
</protein>
<dbReference type="EMBL" id="BK032753">
    <property type="protein sequence ID" value="DAF58459.1"/>
    <property type="molecule type" value="Genomic_DNA"/>
</dbReference>
<evidence type="ECO:0000259" key="1">
    <source>
        <dbReference type="Pfam" id="PF04233"/>
    </source>
</evidence>
<dbReference type="Pfam" id="PF04233">
    <property type="entry name" value="Phage_Mu_F"/>
    <property type="match status" value="1"/>
</dbReference>
<dbReference type="InterPro" id="IPR006528">
    <property type="entry name" value="Phage_head_morphogenesis_dom"/>
</dbReference>
<reference evidence="2" key="1">
    <citation type="journal article" date="2021" name="Proc. Natl. Acad. Sci. U.S.A.">
        <title>A Catalog of Tens of Thousands of Viruses from Human Metagenomes Reveals Hidden Associations with Chronic Diseases.</title>
        <authorList>
            <person name="Tisza M.J."/>
            <person name="Buck C.B."/>
        </authorList>
    </citation>
    <scope>NUCLEOTIDE SEQUENCE</scope>
    <source>
        <strain evidence="2">CtLIM9</strain>
    </source>
</reference>
<evidence type="ECO:0000313" key="2">
    <source>
        <dbReference type="EMBL" id="DAF58459.1"/>
    </source>
</evidence>
<feature type="domain" description="Phage head morphogenesis" evidence="1">
    <location>
        <begin position="104"/>
        <end position="175"/>
    </location>
</feature>
<accession>A0A8S5T627</accession>